<dbReference type="InterPro" id="IPR011549">
    <property type="entry name" value="RibD_C"/>
</dbReference>
<feature type="active site" description="Proton donor" evidence="15">
    <location>
        <position position="51"/>
    </location>
</feature>
<name>A0A1T4WMR9_9CLOT</name>
<feature type="binding site" evidence="17">
    <location>
        <position position="74"/>
    </location>
    <ligand>
        <name>Zn(2+)</name>
        <dbReference type="ChEBI" id="CHEBI:29105"/>
        <note>catalytic</note>
    </ligand>
</feature>
<dbReference type="FunFam" id="3.40.140.10:FF:000025">
    <property type="entry name" value="Riboflavin biosynthesis protein RibD"/>
    <property type="match status" value="1"/>
</dbReference>
<feature type="binding site" evidence="16">
    <location>
        <position position="153"/>
    </location>
    <ligand>
        <name>NADP(+)</name>
        <dbReference type="ChEBI" id="CHEBI:58349"/>
    </ligand>
</feature>
<gene>
    <name evidence="19" type="ORF">SAMN05443428_102134</name>
</gene>
<feature type="binding site" evidence="16">
    <location>
        <position position="169"/>
    </location>
    <ligand>
        <name>NADP(+)</name>
        <dbReference type="ChEBI" id="CHEBI:58349"/>
    </ligand>
</feature>
<keyword evidence="6 14" id="KW-0479">Metal-binding</keyword>
<dbReference type="GO" id="GO:0008703">
    <property type="term" value="F:5-amino-6-(5-phosphoribosylamino)uracil reductase activity"/>
    <property type="evidence" value="ECO:0007669"/>
    <property type="project" value="UniProtKB-EC"/>
</dbReference>
<dbReference type="GO" id="GO:0050661">
    <property type="term" value="F:NADP binding"/>
    <property type="evidence" value="ECO:0007669"/>
    <property type="project" value="InterPro"/>
</dbReference>
<dbReference type="InterPro" id="IPR004794">
    <property type="entry name" value="Eubact_RibD"/>
</dbReference>
<evidence type="ECO:0000256" key="11">
    <source>
        <dbReference type="ARBA" id="ARBA00023268"/>
    </source>
</evidence>
<comment type="catalytic activity">
    <reaction evidence="12 14">
        <text>5-amino-6-(5-phospho-D-ribitylamino)uracil + NADP(+) = 5-amino-6-(5-phospho-D-ribosylamino)uracil + NADPH + H(+)</text>
        <dbReference type="Rhea" id="RHEA:17845"/>
        <dbReference type="ChEBI" id="CHEBI:15378"/>
        <dbReference type="ChEBI" id="CHEBI:57783"/>
        <dbReference type="ChEBI" id="CHEBI:58349"/>
        <dbReference type="ChEBI" id="CHEBI:58421"/>
        <dbReference type="ChEBI" id="CHEBI:58453"/>
        <dbReference type="EC" id="1.1.1.193"/>
    </reaction>
</comment>
<evidence type="ECO:0000256" key="6">
    <source>
        <dbReference type="ARBA" id="ARBA00022723"/>
    </source>
</evidence>
<feature type="binding site" evidence="16">
    <location>
        <position position="206"/>
    </location>
    <ligand>
        <name>substrate</name>
    </ligand>
</feature>
<comment type="similarity">
    <text evidence="5 14">In the C-terminal section; belongs to the HTP reductase family.</text>
</comment>
<evidence type="ECO:0000256" key="4">
    <source>
        <dbReference type="ARBA" id="ARBA00005259"/>
    </source>
</evidence>
<keyword evidence="9 14" id="KW-0521">NADP</keyword>
<evidence type="ECO:0000256" key="5">
    <source>
        <dbReference type="ARBA" id="ARBA00007417"/>
    </source>
</evidence>
<comment type="similarity">
    <text evidence="4 14">In the N-terminal section; belongs to the cytidine and deoxycytidylate deaminase family.</text>
</comment>
<protein>
    <recommendedName>
        <fullName evidence="14">Riboflavin biosynthesis protein RibD</fullName>
    </recommendedName>
    <domain>
        <recommendedName>
            <fullName evidence="14">Diaminohydroxyphosphoribosylaminopyrimidine deaminase</fullName>
            <shortName evidence="14">DRAP deaminase</shortName>
            <ecNumber evidence="14">3.5.4.26</ecNumber>
        </recommendedName>
        <alternativeName>
            <fullName evidence="14">Riboflavin-specific deaminase</fullName>
        </alternativeName>
    </domain>
    <domain>
        <recommendedName>
            <fullName evidence="14">5-amino-6-(5-phosphoribosylamino)uracil reductase</fullName>
            <ecNumber evidence="14">1.1.1.193</ecNumber>
        </recommendedName>
        <alternativeName>
            <fullName evidence="14">HTP reductase</fullName>
        </alternativeName>
    </domain>
</protein>
<dbReference type="PIRSF" id="PIRSF006769">
    <property type="entry name" value="RibD"/>
    <property type="match status" value="1"/>
</dbReference>
<dbReference type="NCBIfam" id="TIGR00326">
    <property type="entry name" value="eubact_ribD"/>
    <property type="match status" value="1"/>
</dbReference>
<evidence type="ECO:0000256" key="9">
    <source>
        <dbReference type="ARBA" id="ARBA00022857"/>
    </source>
</evidence>
<keyword evidence="8 14" id="KW-0862">Zinc</keyword>
<dbReference type="Gene3D" id="3.40.140.10">
    <property type="entry name" value="Cytidine Deaminase, domain 2"/>
    <property type="match status" value="1"/>
</dbReference>
<dbReference type="GO" id="GO:0046872">
    <property type="term" value="F:metal ion binding"/>
    <property type="evidence" value="ECO:0007669"/>
    <property type="project" value="UniProtKB-KW"/>
</dbReference>
<dbReference type="SUPFAM" id="SSF53597">
    <property type="entry name" value="Dihydrofolate reductase-like"/>
    <property type="match status" value="1"/>
</dbReference>
<dbReference type="InterPro" id="IPR002125">
    <property type="entry name" value="CMP_dCMP_dom"/>
</dbReference>
<dbReference type="SUPFAM" id="SSF53927">
    <property type="entry name" value="Cytidine deaminase-like"/>
    <property type="match status" value="1"/>
</dbReference>
<evidence type="ECO:0000256" key="10">
    <source>
        <dbReference type="ARBA" id="ARBA00023002"/>
    </source>
</evidence>
<evidence type="ECO:0000256" key="1">
    <source>
        <dbReference type="ARBA" id="ARBA00002151"/>
    </source>
</evidence>
<dbReference type="InterPro" id="IPR050765">
    <property type="entry name" value="Riboflavin_Biosynth_HTPR"/>
</dbReference>
<feature type="binding site" evidence="16">
    <location>
        <position position="199"/>
    </location>
    <ligand>
        <name>NADP(+)</name>
        <dbReference type="ChEBI" id="CHEBI:58349"/>
    </ligand>
</feature>
<evidence type="ECO:0000256" key="16">
    <source>
        <dbReference type="PIRSR" id="PIRSR006769-2"/>
    </source>
</evidence>
<dbReference type="RefSeq" id="WP_207651441.1">
    <property type="nucleotide sequence ID" value="NZ_FUYH01000002.1"/>
</dbReference>
<proteinExistence type="inferred from homology"/>
<dbReference type="EC" id="3.5.4.26" evidence="14"/>
<evidence type="ECO:0000256" key="15">
    <source>
        <dbReference type="PIRSR" id="PIRSR006769-1"/>
    </source>
</evidence>
<evidence type="ECO:0000256" key="8">
    <source>
        <dbReference type="ARBA" id="ARBA00022833"/>
    </source>
</evidence>
<feature type="binding site" evidence="16">
    <location>
        <begin position="295"/>
        <end position="301"/>
    </location>
    <ligand>
        <name>NADP(+)</name>
        <dbReference type="ChEBI" id="CHEBI:58349"/>
    </ligand>
</feature>
<feature type="binding site" evidence="16">
    <location>
        <position position="293"/>
    </location>
    <ligand>
        <name>substrate</name>
    </ligand>
</feature>
<evidence type="ECO:0000256" key="12">
    <source>
        <dbReference type="ARBA" id="ARBA00049861"/>
    </source>
</evidence>
<dbReference type="Pfam" id="PF01872">
    <property type="entry name" value="RibD_C"/>
    <property type="match status" value="1"/>
</dbReference>
<comment type="catalytic activity">
    <reaction evidence="13 14">
        <text>2,5-diamino-6-hydroxy-4-(5-phosphoribosylamino)-pyrimidine + H2O + H(+) = 5-amino-6-(5-phospho-D-ribosylamino)uracil + NH4(+)</text>
        <dbReference type="Rhea" id="RHEA:21868"/>
        <dbReference type="ChEBI" id="CHEBI:15377"/>
        <dbReference type="ChEBI" id="CHEBI:15378"/>
        <dbReference type="ChEBI" id="CHEBI:28938"/>
        <dbReference type="ChEBI" id="CHEBI:58453"/>
        <dbReference type="ChEBI" id="CHEBI:58614"/>
        <dbReference type="EC" id="3.5.4.26"/>
    </reaction>
</comment>
<dbReference type="EC" id="1.1.1.193" evidence="14"/>
<dbReference type="PANTHER" id="PTHR38011:SF7">
    <property type="entry name" value="2,5-DIAMINO-6-RIBOSYLAMINO-4(3H)-PYRIMIDINONE 5'-PHOSPHATE REDUCTASE"/>
    <property type="match status" value="1"/>
</dbReference>
<dbReference type="CDD" id="cd01284">
    <property type="entry name" value="Riboflavin_deaminase-reductase"/>
    <property type="match status" value="1"/>
</dbReference>
<dbReference type="InterPro" id="IPR024072">
    <property type="entry name" value="DHFR-like_dom_sf"/>
</dbReference>
<comment type="function">
    <text evidence="1 14">Converts 2,5-diamino-6-(ribosylamino)-4(3h)-pyrimidinone 5'-phosphate into 5-amino-6-(ribosylamino)-2,4(1h,3h)-pyrimidinedione 5'-phosphate.</text>
</comment>
<evidence type="ECO:0000256" key="3">
    <source>
        <dbReference type="ARBA" id="ARBA00004910"/>
    </source>
</evidence>
<feature type="binding site" evidence="17">
    <location>
        <position position="49"/>
    </location>
    <ligand>
        <name>Zn(2+)</name>
        <dbReference type="ChEBI" id="CHEBI:29105"/>
        <note>catalytic</note>
    </ligand>
</feature>
<evidence type="ECO:0000313" key="20">
    <source>
        <dbReference type="Proteomes" id="UP000190105"/>
    </source>
</evidence>
<evidence type="ECO:0000313" key="19">
    <source>
        <dbReference type="EMBL" id="SKA78437.1"/>
    </source>
</evidence>
<feature type="binding site" evidence="16">
    <location>
        <position position="183"/>
    </location>
    <ligand>
        <name>substrate</name>
    </ligand>
</feature>
<reference evidence="20" key="1">
    <citation type="submission" date="2017-02" db="EMBL/GenBank/DDBJ databases">
        <authorList>
            <person name="Varghese N."/>
            <person name="Submissions S."/>
        </authorList>
    </citation>
    <scope>NUCLEOTIDE SEQUENCE [LARGE SCALE GENOMIC DNA]</scope>
    <source>
        <strain evidence="20">USBA 833</strain>
    </source>
</reference>
<sequence length="363" mass="40059">MDEFYMKRALELAKLGEGYTNPNPLVGAVIVKDGKIIGEGYHERYGGPHAEINAFKNAKDDVKGSTLYVTLEPCSHYGKTPPCADAIIEKKIKRVVAAMKDPNPLVAGKGLEKLIKSGIEVRLGVLEDEAKKLNEIFIKYITTKTPFVILKSAMTLDGKIASFSGDSKWITNEKSRDYVHSVRQRVSAIMAGIGTVINDNPHLTARKEGNVIKDLTRIIVDTNLKIPLNSNVLDTKVSKTIIACSEYADNNKIEKLKNLGVYIIKTPLKDNRVDIKYLIKSLGELNIDSVLLEGGGILNFSALKEGIVDKVMIFIAPKIIGGESSKTPVEGEGFEFIKDAVKIEDISIKSFDEDILYEGYIKR</sequence>
<evidence type="ECO:0000259" key="18">
    <source>
        <dbReference type="PROSITE" id="PS51747"/>
    </source>
</evidence>
<evidence type="ECO:0000256" key="7">
    <source>
        <dbReference type="ARBA" id="ARBA00022801"/>
    </source>
</evidence>
<keyword evidence="20" id="KW-1185">Reference proteome</keyword>
<keyword evidence="10 14" id="KW-0560">Oxidoreductase</keyword>
<evidence type="ECO:0000256" key="13">
    <source>
        <dbReference type="ARBA" id="ARBA00049886"/>
    </source>
</evidence>
<dbReference type="NCBIfam" id="TIGR00227">
    <property type="entry name" value="ribD_Cterm"/>
    <property type="match status" value="1"/>
</dbReference>
<dbReference type="GO" id="GO:0008835">
    <property type="term" value="F:diaminohydroxyphosphoribosylaminopyrimidine deaminase activity"/>
    <property type="evidence" value="ECO:0007669"/>
    <property type="project" value="UniProtKB-EC"/>
</dbReference>
<evidence type="ECO:0000256" key="14">
    <source>
        <dbReference type="PIRNR" id="PIRNR006769"/>
    </source>
</evidence>
<feature type="binding site" evidence="17">
    <location>
        <position position="83"/>
    </location>
    <ligand>
        <name>Zn(2+)</name>
        <dbReference type="ChEBI" id="CHEBI:29105"/>
        <note>catalytic</note>
    </ligand>
</feature>
<dbReference type="GO" id="GO:0009231">
    <property type="term" value="P:riboflavin biosynthetic process"/>
    <property type="evidence" value="ECO:0007669"/>
    <property type="project" value="UniProtKB-UniPathway"/>
</dbReference>
<dbReference type="AlphaFoldDB" id="A0A1T4WMR9"/>
<accession>A0A1T4WMR9</accession>
<evidence type="ECO:0000256" key="2">
    <source>
        <dbReference type="ARBA" id="ARBA00004882"/>
    </source>
</evidence>
<dbReference type="Pfam" id="PF00383">
    <property type="entry name" value="dCMP_cyt_deam_1"/>
    <property type="match status" value="1"/>
</dbReference>
<evidence type="ECO:0000256" key="17">
    <source>
        <dbReference type="PIRSR" id="PIRSR006769-3"/>
    </source>
</evidence>
<keyword evidence="11" id="KW-0511">Multifunctional enzyme</keyword>
<keyword evidence="14" id="KW-0686">Riboflavin biosynthesis</keyword>
<feature type="binding site" evidence="16">
    <location>
        <position position="222"/>
    </location>
    <ligand>
        <name>NADP(+)</name>
        <dbReference type="ChEBI" id="CHEBI:58349"/>
    </ligand>
</feature>
<dbReference type="STRING" id="1147123.SAMN05443428_102134"/>
<dbReference type="Gene3D" id="3.40.430.10">
    <property type="entry name" value="Dihydrofolate Reductase, subunit A"/>
    <property type="match status" value="1"/>
</dbReference>
<dbReference type="UniPathway" id="UPA00275">
    <property type="reaction ID" value="UER00401"/>
</dbReference>
<dbReference type="Proteomes" id="UP000190105">
    <property type="component" value="Unassembled WGS sequence"/>
</dbReference>
<feature type="binding site" evidence="16">
    <location>
        <position position="167"/>
    </location>
    <ligand>
        <name>substrate</name>
    </ligand>
</feature>
<dbReference type="PANTHER" id="PTHR38011">
    <property type="entry name" value="DIHYDROFOLATE REDUCTASE FAMILY PROTEIN (AFU_ORTHOLOGUE AFUA_8G06820)"/>
    <property type="match status" value="1"/>
</dbReference>
<comment type="pathway">
    <text evidence="2 14">Cofactor biosynthesis; riboflavin biosynthesis; 5-amino-6-(D-ribitylamino)uracil from GTP: step 2/4.</text>
</comment>
<dbReference type="InterPro" id="IPR016193">
    <property type="entry name" value="Cytidine_deaminase-like"/>
</dbReference>
<dbReference type="InterPro" id="IPR002734">
    <property type="entry name" value="RibDG_C"/>
</dbReference>
<dbReference type="PROSITE" id="PS51747">
    <property type="entry name" value="CYT_DCMP_DEAMINASES_2"/>
    <property type="match status" value="1"/>
</dbReference>
<feature type="binding site" evidence="16">
    <location>
        <position position="203"/>
    </location>
    <ligand>
        <name>substrate</name>
    </ligand>
</feature>
<organism evidence="19 20">
    <name type="scientific">Caloramator quimbayensis</name>
    <dbReference type="NCBI Taxonomy" id="1147123"/>
    <lineage>
        <taxon>Bacteria</taxon>
        <taxon>Bacillati</taxon>
        <taxon>Bacillota</taxon>
        <taxon>Clostridia</taxon>
        <taxon>Eubacteriales</taxon>
        <taxon>Clostridiaceae</taxon>
        <taxon>Caloramator</taxon>
    </lineage>
</organism>
<comment type="cofactor">
    <cofactor evidence="14 17">
        <name>Zn(2+)</name>
        <dbReference type="ChEBI" id="CHEBI:29105"/>
    </cofactor>
    <text evidence="14 17">Binds 1 zinc ion.</text>
</comment>
<comment type="pathway">
    <text evidence="3 14">Cofactor biosynthesis; riboflavin biosynthesis; 5-amino-6-(D-ribitylamino)uracil from GTP: step 3/4.</text>
</comment>
<dbReference type="EMBL" id="FUYH01000002">
    <property type="protein sequence ID" value="SKA78437.1"/>
    <property type="molecule type" value="Genomic_DNA"/>
</dbReference>
<feature type="domain" description="CMP/dCMP-type deaminase" evidence="18">
    <location>
        <begin position="1"/>
        <end position="122"/>
    </location>
</feature>
<keyword evidence="7 14" id="KW-0378">Hydrolase</keyword>
<feature type="binding site" evidence="16">
    <location>
        <position position="195"/>
    </location>
    <ligand>
        <name>NADP(+)</name>
        <dbReference type="ChEBI" id="CHEBI:58349"/>
    </ligand>
</feature>